<reference evidence="6 7" key="1">
    <citation type="submission" date="2015-04" db="EMBL/GenBank/DDBJ databases">
        <title>Whole genome shotgun sequence of Sphingomonas changbaiensis NBRC 104936.</title>
        <authorList>
            <person name="Katano-Makiyama Y."/>
            <person name="Hosoyama A."/>
            <person name="Hashimoto M."/>
            <person name="Noguchi M."/>
            <person name="Tsuchikane K."/>
            <person name="Ohji S."/>
            <person name="Yamazoe A."/>
            <person name="Ichikawa N."/>
            <person name="Kimura A."/>
            <person name="Fujita N."/>
        </authorList>
    </citation>
    <scope>NUCLEOTIDE SEQUENCE [LARGE SCALE GENOMIC DNA]</scope>
    <source>
        <strain evidence="6 7">NBRC 104936</strain>
    </source>
</reference>
<dbReference type="Gene3D" id="1.20.120.550">
    <property type="entry name" value="Membrane associated eicosanoid/glutathione metabolism-like domain"/>
    <property type="match status" value="1"/>
</dbReference>
<keyword evidence="3 5" id="KW-1133">Transmembrane helix</keyword>
<keyword evidence="4 5" id="KW-0472">Membrane</keyword>
<comment type="subcellular location">
    <subcellularLocation>
        <location evidence="1">Membrane</location>
    </subcellularLocation>
</comment>
<proteinExistence type="predicted"/>
<evidence type="ECO:0000256" key="3">
    <source>
        <dbReference type="ARBA" id="ARBA00022989"/>
    </source>
</evidence>
<dbReference type="Pfam" id="PF01124">
    <property type="entry name" value="MAPEG"/>
    <property type="match status" value="1"/>
</dbReference>
<comment type="caution">
    <text evidence="6">The sequence shown here is derived from an EMBL/GenBank/DDBJ whole genome shotgun (WGS) entry which is preliminary data.</text>
</comment>
<dbReference type="PANTHER" id="PTHR35814:SF1">
    <property type="entry name" value="GLUTATHIONE S-TRANSFERASE-RELATED"/>
    <property type="match status" value="1"/>
</dbReference>
<dbReference type="InterPro" id="IPR001129">
    <property type="entry name" value="Membr-assoc_MAPEG"/>
</dbReference>
<name>A0A0E9MR25_9SPHN</name>
<evidence type="ECO:0008006" key="8">
    <source>
        <dbReference type="Google" id="ProtNLM"/>
    </source>
</evidence>
<feature type="transmembrane region" description="Helical" evidence="5">
    <location>
        <begin position="6"/>
        <end position="22"/>
    </location>
</feature>
<dbReference type="RefSeq" id="WP_046349031.1">
    <property type="nucleotide sequence ID" value="NZ_BBWU01000045.1"/>
</dbReference>
<accession>A0A0E9MR25</accession>
<dbReference type="Proteomes" id="UP000033202">
    <property type="component" value="Unassembled WGS sequence"/>
</dbReference>
<dbReference type="AlphaFoldDB" id="A0A0E9MR25"/>
<dbReference type="EMBL" id="BBWU01000045">
    <property type="protein sequence ID" value="GAO40237.1"/>
    <property type="molecule type" value="Genomic_DNA"/>
</dbReference>
<dbReference type="STRING" id="1219043.SCH01S_45_00800"/>
<sequence>MILPITLTVAGAAALINVWLGWRVGQRRISEKVSIGDGGNERLTARMRAHANFAEYTPFVLILIGLIEFAAGTSIWLWAVGAIYILARIAHAIGMDRPSPNPFRMAGILVTMLTLLGLGLYAVAIPQLAPQAHRGGTDVIDAAG</sequence>
<dbReference type="InterPro" id="IPR023352">
    <property type="entry name" value="MAPEG-like_dom_sf"/>
</dbReference>
<dbReference type="GO" id="GO:0016020">
    <property type="term" value="C:membrane"/>
    <property type="evidence" value="ECO:0007669"/>
    <property type="project" value="UniProtKB-SubCell"/>
</dbReference>
<evidence type="ECO:0000313" key="7">
    <source>
        <dbReference type="Proteomes" id="UP000033202"/>
    </source>
</evidence>
<dbReference type="PANTHER" id="PTHR35814">
    <property type="match status" value="1"/>
</dbReference>
<keyword evidence="7" id="KW-1185">Reference proteome</keyword>
<evidence type="ECO:0000256" key="5">
    <source>
        <dbReference type="SAM" id="Phobius"/>
    </source>
</evidence>
<dbReference type="SUPFAM" id="SSF161084">
    <property type="entry name" value="MAPEG domain-like"/>
    <property type="match status" value="1"/>
</dbReference>
<dbReference type="OrthoDB" id="7619858at2"/>
<evidence type="ECO:0000313" key="6">
    <source>
        <dbReference type="EMBL" id="GAO40237.1"/>
    </source>
</evidence>
<evidence type="ECO:0000256" key="2">
    <source>
        <dbReference type="ARBA" id="ARBA00022692"/>
    </source>
</evidence>
<evidence type="ECO:0000256" key="1">
    <source>
        <dbReference type="ARBA" id="ARBA00004370"/>
    </source>
</evidence>
<feature type="transmembrane region" description="Helical" evidence="5">
    <location>
        <begin position="105"/>
        <end position="124"/>
    </location>
</feature>
<protein>
    <recommendedName>
        <fullName evidence="8">MAPEG family protein</fullName>
    </recommendedName>
</protein>
<organism evidence="6 7">
    <name type="scientific">Sphingomonas changbaiensis NBRC 104936</name>
    <dbReference type="NCBI Taxonomy" id="1219043"/>
    <lineage>
        <taxon>Bacteria</taxon>
        <taxon>Pseudomonadati</taxon>
        <taxon>Pseudomonadota</taxon>
        <taxon>Alphaproteobacteria</taxon>
        <taxon>Sphingomonadales</taxon>
        <taxon>Sphingomonadaceae</taxon>
        <taxon>Sphingomonas</taxon>
    </lineage>
</organism>
<evidence type="ECO:0000256" key="4">
    <source>
        <dbReference type="ARBA" id="ARBA00023136"/>
    </source>
</evidence>
<keyword evidence="2 5" id="KW-0812">Transmembrane</keyword>
<feature type="transmembrane region" description="Helical" evidence="5">
    <location>
        <begin position="56"/>
        <end position="85"/>
    </location>
</feature>
<gene>
    <name evidence="6" type="ORF">SCH01S_45_00800</name>
</gene>